<keyword evidence="3" id="KW-1185">Reference proteome</keyword>
<evidence type="ECO:0000313" key="2">
    <source>
        <dbReference type="EMBL" id="KAH0562412.1"/>
    </source>
</evidence>
<protein>
    <submittedName>
        <fullName evidence="2">Uncharacterized protein</fullName>
    </submittedName>
</protein>
<reference evidence="2" key="1">
    <citation type="submission" date="2021-03" db="EMBL/GenBank/DDBJ databases">
        <title>Comparative genomics and phylogenomic investigation of the class Geoglossomycetes provide insights into ecological specialization and systematics.</title>
        <authorList>
            <person name="Melie T."/>
            <person name="Pirro S."/>
            <person name="Miller A.N."/>
            <person name="Quandt A."/>
        </authorList>
    </citation>
    <scope>NUCLEOTIDE SEQUENCE</scope>
    <source>
        <strain evidence="2">CAQ_001_2017</strain>
    </source>
</reference>
<gene>
    <name evidence="2" type="ORF">GP486_002897</name>
</gene>
<name>A0A9P8LEC5_9PEZI</name>
<feature type="compositionally biased region" description="Polar residues" evidence="1">
    <location>
        <begin position="156"/>
        <end position="172"/>
    </location>
</feature>
<sequence>MPYPAISREFKKKFPNYLSNTLRNLTEPRASASKWNESHLEALRVLLIPAQKGDCSLPILEPYLQKARSELELHREFKEKLQVFGSDAVQTLSHSELFHTGGRLGSMYQSLAIVLETSQSQQNTESRPSREPSTPNREGFVSGDGLGLSSPLGSDNTSESEYAPSESSGLSRRTNDARRKPEVATSTLALSFLSAVLALTRNISEPTQLEVLTVPTTLKVQFGRLDYMCIDDGSLVYRKTGEASAGKWVSTATPVPCGVESKAGFASWEGGEAGVSTRVLAQRVGEMLGMIHRNIINVEDPNDINKMTKYDRTVFLIVAHQDRVRFTSATFEPDYIEYLTTPTKNTSTFLHVEESRDYVLSNPEDRLEAAVSTIALSQYLEQSLPKAQGTGDG</sequence>
<organism evidence="2 3">
    <name type="scientific">Trichoglossum hirsutum</name>
    <dbReference type="NCBI Taxonomy" id="265104"/>
    <lineage>
        <taxon>Eukaryota</taxon>
        <taxon>Fungi</taxon>
        <taxon>Dikarya</taxon>
        <taxon>Ascomycota</taxon>
        <taxon>Pezizomycotina</taxon>
        <taxon>Geoglossomycetes</taxon>
        <taxon>Geoglossales</taxon>
        <taxon>Geoglossaceae</taxon>
        <taxon>Trichoglossum</taxon>
    </lineage>
</organism>
<dbReference type="Proteomes" id="UP000750711">
    <property type="component" value="Unassembled WGS sequence"/>
</dbReference>
<proteinExistence type="predicted"/>
<feature type="compositionally biased region" description="Polar residues" evidence="1">
    <location>
        <begin position="117"/>
        <end position="136"/>
    </location>
</feature>
<dbReference type="AlphaFoldDB" id="A0A9P8LEC5"/>
<comment type="caution">
    <text evidence="2">The sequence shown here is derived from an EMBL/GenBank/DDBJ whole genome shotgun (WGS) entry which is preliminary data.</text>
</comment>
<feature type="region of interest" description="Disordered" evidence="1">
    <location>
        <begin position="117"/>
        <end position="181"/>
    </location>
</feature>
<accession>A0A9P8LEC5</accession>
<evidence type="ECO:0000313" key="3">
    <source>
        <dbReference type="Proteomes" id="UP000750711"/>
    </source>
</evidence>
<evidence type="ECO:0000256" key="1">
    <source>
        <dbReference type="SAM" id="MobiDB-lite"/>
    </source>
</evidence>
<dbReference type="EMBL" id="JAGHQM010000355">
    <property type="protein sequence ID" value="KAH0562412.1"/>
    <property type="molecule type" value="Genomic_DNA"/>
</dbReference>